<dbReference type="Gene3D" id="1.10.1660.10">
    <property type="match status" value="1"/>
</dbReference>
<dbReference type="InterPro" id="IPR000551">
    <property type="entry name" value="MerR-type_HTH_dom"/>
</dbReference>
<evidence type="ECO:0000313" key="4">
    <source>
        <dbReference type="EMBL" id="MBF5053080.1"/>
    </source>
</evidence>
<dbReference type="Proteomes" id="UP000644441">
    <property type="component" value="Unassembled WGS sequence"/>
</dbReference>
<dbReference type="InterPro" id="IPR015358">
    <property type="entry name" value="Tscrpt_reg_MerR_DNA-bd"/>
</dbReference>
<dbReference type="SUPFAM" id="SSF46955">
    <property type="entry name" value="Putative DNA-binding domain"/>
    <property type="match status" value="1"/>
</dbReference>
<evidence type="ECO:0000313" key="5">
    <source>
        <dbReference type="Proteomes" id="UP000644441"/>
    </source>
</evidence>
<dbReference type="PROSITE" id="PS50937">
    <property type="entry name" value="HTH_MERR_2"/>
    <property type="match status" value="1"/>
</dbReference>
<keyword evidence="1" id="KW-0805">Transcription regulation</keyword>
<evidence type="ECO:0000256" key="1">
    <source>
        <dbReference type="ARBA" id="ARBA00023015"/>
    </source>
</evidence>
<name>A0ABS0AIJ1_9GAMM</name>
<dbReference type="EMBL" id="ARXR01000011">
    <property type="protein sequence ID" value="MBF5053080.1"/>
    <property type="molecule type" value="Genomic_DNA"/>
</dbReference>
<proteinExistence type="predicted"/>
<dbReference type="Pfam" id="PF09278">
    <property type="entry name" value="MerR-DNA-bind"/>
    <property type="match status" value="1"/>
</dbReference>
<reference evidence="4 5" key="1">
    <citation type="submission" date="2012-09" db="EMBL/GenBank/DDBJ databases">
        <title>Genome Sequence of alkane-degrading Bacterium Alcanivorax venustensis ISO4.</title>
        <authorList>
            <person name="Lai Q."/>
            <person name="Shao Z."/>
        </authorList>
    </citation>
    <scope>NUCLEOTIDE SEQUENCE [LARGE SCALE GENOMIC DNA]</scope>
    <source>
        <strain evidence="4 5">ISO4</strain>
    </source>
</reference>
<organism evidence="4 5">
    <name type="scientific">Alloalcanivorax venustensis ISO4</name>
    <dbReference type="NCBI Taxonomy" id="1177184"/>
    <lineage>
        <taxon>Bacteria</taxon>
        <taxon>Pseudomonadati</taxon>
        <taxon>Pseudomonadota</taxon>
        <taxon>Gammaproteobacteria</taxon>
        <taxon>Oceanospirillales</taxon>
        <taxon>Alcanivoracaceae</taxon>
        <taxon>Alloalcanivorax</taxon>
    </lineage>
</organism>
<protein>
    <submittedName>
        <fullName evidence="4">Transcriptional regulator MerD</fullName>
    </submittedName>
</protein>
<gene>
    <name evidence="4" type="ORF">ISO4_01682</name>
</gene>
<accession>A0ABS0AIJ1</accession>
<keyword evidence="5" id="KW-1185">Reference proteome</keyword>
<feature type="domain" description="HTH merR-type" evidence="3">
    <location>
        <begin position="1"/>
        <end position="32"/>
    </location>
</feature>
<comment type="caution">
    <text evidence="4">The sequence shown here is derived from an EMBL/GenBank/DDBJ whole genome shotgun (WGS) entry which is preliminary data.</text>
</comment>
<keyword evidence="2" id="KW-0804">Transcription</keyword>
<evidence type="ECO:0000259" key="3">
    <source>
        <dbReference type="PROSITE" id="PS50937"/>
    </source>
</evidence>
<dbReference type="InterPro" id="IPR009061">
    <property type="entry name" value="DNA-bd_dom_put_sf"/>
</dbReference>
<sequence length="78" mass="8731">MFDDRCLERLKVIGACREAGLGLPEITEFVHALDNGDEQQCRTAKRQIQDTIAVKRAALNRCTQVLTKAENRRSSLAS</sequence>
<evidence type="ECO:0000256" key="2">
    <source>
        <dbReference type="ARBA" id="ARBA00023163"/>
    </source>
</evidence>